<dbReference type="InterPro" id="IPR003653">
    <property type="entry name" value="Peptidase_C48_C"/>
</dbReference>
<keyword evidence="2" id="KW-0645">Protease</keyword>
<name>A0A7J6D4Q5_9TELE</name>
<gene>
    <name evidence="5" type="ORF">G5714_004434</name>
</gene>
<reference evidence="5 6" key="1">
    <citation type="submission" date="2020-04" db="EMBL/GenBank/DDBJ databases">
        <title>Chromosome-level genome assembly of a cyprinid fish Onychostoma macrolepis by integration of Nanopore Sequencing, Bionano and Hi-C technology.</title>
        <authorList>
            <person name="Wang D."/>
        </authorList>
    </citation>
    <scope>NUCLEOTIDE SEQUENCE [LARGE SCALE GENOMIC DNA]</scope>
    <source>
        <strain evidence="5">SWU-2019</strain>
        <tissue evidence="5">Muscle</tissue>
    </source>
</reference>
<evidence type="ECO:0000256" key="3">
    <source>
        <dbReference type="ARBA" id="ARBA00022801"/>
    </source>
</evidence>
<dbReference type="InterPro" id="IPR038765">
    <property type="entry name" value="Papain-like_cys_pep_sf"/>
</dbReference>
<keyword evidence="3" id="KW-0378">Hydrolase</keyword>
<dbReference type="GO" id="GO:0006508">
    <property type="term" value="P:proteolysis"/>
    <property type="evidence" value="ECO:0007669"/>
    <property type="project" value="UniProtKB-KW"/>
</dbReference>
<evidence type="ECO:0000256" key="1">
    <source>
        <dbReference type="ARBA" id="ARBA00005234"/>
    </source>
</evidence>
<organism evidence="5 6">
    <name type="scientific">Onychostoma macrolepis</name>
    <dbReference type="NCBI Taxonomy" id="369639"/>
    <lineage>
        <taxon>Eukaryota</taxon>
        <taxon>Metazoa</taxon>
        <taxon>Chordata</taxon>
        <taxon>Craniata</taxon>
        <taxon>Vertebrata</taxon>
        <taxon>Euteleostomi</taxon>
        <taxon>Actinopterygii</taxon>
        <taxon>Neopterygii</taxon>
        <taxon>Teleostei</taxon>
        <taxon>Ostariophysi</taxon>
        <taxon>Cypriniformes</taxon>
        <taxon>Cyprinidae</taxon>
        <taxon>Acrossocheilinae</taxon>
        <taxon>Onychostoma</taxon>
    </lineage>
</organism>
<evidence type="ECO:0000256" key="2">
    <source>
        <dbReference type="ARBA" id="ARBA00022670"/>
    </source>
</evidence>
<dbReference type="AlphaFoldDB" id="A0A7J6D4Q5"/>
<sequence>MTNLWNGKATEMKKMNLQVYDLLVGSVNEGDHWTLLVIYPQEGKIIYMNSCGEGSRKVANCMLGFHGQKGFQGCHVTTQPTTRCHFILHVTLAKAGTTGTA</sequence>
<comment type="similarity">
    <text evidence="1">Belongs to the peptidase C48 family.</text>
</comment>
<dbReference type="Gene3D" id="3.40.395.10">
    <property type="entry name" value="Adenoviral Proteinase, Chain A"/>
    <property type="match status" value="1"/>
</dbReference>
<dbReference type="Proteomes" id="UP000579812">
    <property type="component" value="Unassembled WGS sequence"/>
</dbReference>
<dbReference type="Pfam" id="PF02902">
    <property type="entry name" value="Peptidase_C48"/>
    <property type="match status" value="1"/>
</dbReference>
<feature type="domain" description="Ubiquitin-like protease family profile" evidence="4">
    <location>
        <begin position="7"/>
        <end position="62"/>
    </location>
</feature>
<dbReference type="GO" id="GO:0008234">
    <property type="term" value="F:cysteine-type peptidase activity"/>
    <property type="evidence" value="ECO:0007669"/>
    <property type="project" value="InterPro"/>
</dbReference>
<dbReference type="SUPFAM" id="SSF54001">
    <property type="entry name" value="Cysteine proteinases"/>
    <property type="match status" value="1"/>
</dbReference>
<evidence type="ECO:0000313" key="6">
    <source>
        <dbReference type="Proteomes" id="UP000579812"/>
    </source>
</evidence>
<comment type="caution">
    <text evidence="5">The sequence shown here is derived from an EMBL/GenBank/DDBJ whole genome shotgun (WGS) entry which is preliminary data.</text>
</comment>
<keyword evidence="6" id="KW-1185">Reference proteome</keyword>
<evidence type="ECO:0000259" key="4">
    <source>
        <dbReference type="Pfam" id="PF02902"/>
    </source>
</evidence>
<proteinExistence type="inferred from homology"/>
<accession>A0A7J6D4Q5</accession>
<dbReference type="EMBL" id="JAAMOB010000004">
    <property type="protein sequence ID" value="KAF4114211.1"/>
    <property type="molecule type" value="Genomic_DNA"/>
</dbReference>
<protein>
    <recommendedName>
        <fullName evidence="4">Ubiquitin-like protease family profile domain-containing protein</fullName>
    </recommendedName>
</protein>
<evidence type="ECO:0000313" key="5">
    <source>
        <dbReference type="EMBL" id="KAF4114211.1"/>
    </source>
</evidence>